<accession>E7GDM9</accession>
<evidence type="ECO:0000256" key="1">
    <source>
        <dbReference type="ARBA" id="ARBA00006525"/>
    </source>
</evidence>
<dbReference type="PANTHER" id="PTHR43022:SF1">
    <property type="entry name" value="PROTEIN SMF"/>
    <property type="match status" value="1"/>
</dbReference>
<evidence type="ECO:0000259" key="2">
    <source>
        <dbReference type="Pfam" id="PF02481"/>
    </source>
</evidence>
<gene>
    <name evidence="3" type="ORF">HMPREF9488_02872</name>
</gene>
<dbReference type="HOGENOM" id="CLU_029601_3_4_9"/>
<reference evidence="3 4" key="1">
    <citation type="submission" date="2010-12" db="EMBL/GenBank/DDBJ databases">
        <title>The Genome Sequence of Coprobacillus sp. strain 29_1.</title>
        <authorList>
            <consortium name="The Broad Institute Genome Sequencing Platform"/>
            <person name="Earl A."/>
            <person name="Ward D."/>
            <person name="Feldgarden M."/>
            <person name="Gevers D."/>
            <person name="Daigneault M."/>
            <person name="Sibley C.D."/>
            <person name="White A."/>
            <person name="Strauss J."/>
            <person name="Allen-Vercoe E."/>
            <person name="Young S.K."/>
            <person name="Zeng Q."/>
            <person name="Gargeya S."/>
            <person name="Fitzgerald M."/>
            <person name="Haas B."/>
            <person name="Abouelleil A."/>
            <person name="Alvarado L."/>
            <person name="Arachchi H.M."/>
            <person name="Berlin A."/>
            <person name="Brown A."/>
            <person name="Chapman S.B."/>
            <person name="Chen Z."/>
            <person name="Dunbar C."/>
            <person name="Freedman E."/>
            <person name="Gearin G."/>
            <person name="Gellesch M."/>
            <person name="Goldberg J."/>
            <person name="Griggs A."/>
            <person name="Gujja S."/>
            <person name="Heilman E."/>
            <person name="Heiman D."/>
            <person name="Howarth C."/>
            <person name="Larson L."/>
            <person name="Lui A."/>
            <person name="MacDonald P.J.P."/>
            <person name="Mehta T."/>
            <person name="Montmayeur A."/>
            <person name="Murphy C."/>
            <person name="Neiman D."/>
            <person name="Pearson M."/>
            <person name="Priest M."/>
            <person name="Roberts A."/>
            <person name="Saif S."/>
            <person name="Shea T."/>
            <person name="Shenoy N."/>
            <person name="Sisk P."/>
            <person name="Stolte C."/>
            <person name="Sykes S."/>
            <person name="White J."/>
            <person name="Yandava C."/>
            <person name="Nusbaum C."/>
            <person name="Birren B."/>
        </authorList>
    </citation>
    <scope>NUCLEOTIDE SEQUENCE [LARGE SCALE GENOMIC DNA]</scope>
    <source>
        <strain evidence="3 4">29_1</strain>
    </source>
</reference>
<protein>
    <recommendedName>
        <fullName evidence="2">Smf/DprA SLOG domain-containing protein</fullName>
    </recommendedName>
</protein>
<evidence type="ECO:0000313" key="4">
    <source>
        <dbReference type="Proteomes" id="UP000003157"/>
    </source>
</evidence>
<name>E7GDM9_9FIRM</name>
<organism evidence="3 4">
    <name type="scientific">Coprobacillus cateniformis</name>
    <dbReference type="NCBI Taxonomy" id="100884"/>
    <lineage>
        <taxon>Bacteria</taxon>
        <taxon>Bacillati</taxon>
        <taxon>Bacillota</taxon>
        <taxon>Erysipelotrichia</taxon>
        <taxon>Erysipelotrichales</taxon>
        <taxon>Coprobacillaceae</taxon>
        <taxon>Coprobacillus</taxon>
    </lineage>
</organism>
<sequence length="254" mass="29239">MEELVLYFSLKYEGDFQSIYNALMRKEQVDEKLRCELKKKLKSQYTTLFSHDYPEQLKLINCPPFVLYYYGDLSLVKEKCIGVVGMREVDDYGKRATQDFVKQLIEQDYIIVSGMARGVDTIAHQSTINKNGKTIAVLGTGIEYCYPRENRILYDELKLHHLIMSEYPFMTAPKRKLFPFRNRIISGLSNSLLVTQARQKSGTMITAGYALEQGKEVYCIPGRYDDYNGCNELIKQGAKMVTNVLDIIEDEDLG</sequence>
<dbReference type="EMBL" id="ADKX01000042">
    <property type="protein sequence ID" value="EFW03886.1"/>
    <property type="molecule type" value="Genomic_DNA"/>
</dbReference>
<dbReference type="STRING" id="100884.GCA_000269565_00536"/>
<dbReference type="InterPro" id="IPR003488">
    <property type="entry name" value="DprA"/>
</dbReference>
<evidence type="ECO:0000313" key="3">
    <source>
        <dbReference type="EMBL" id="EFW03886.1"/>
    </source>
</evidence>
<dbReference type="GeneID" id="78228443"/>
<dbReference type="Gene3D" id="3.40.50.450">
    <property type="match status" value="1"/>
</dbReference>
<dbReference type="InterPro" id="IPR057666">
    <property type="entry name" value="DrpA_SLOG"/>
</dbReference>
<comment type="caution">
    <text evidence="3">The sequence shown here is derived from an EMBL/GenBank/DDBJ whole genome shotgun (WGS) entry which is preliminary data.</text>
</comment>
<dbReference type="eggNOG" id="COG0758">
    <property type="taxonomic scope" value="Bacteria"/>
</dbReference>
<dbReference type="PANTHER" id="PTHR43022">
    <property type="entry name" value="PROTEIN SMF"/>
    <property type="match status" value="1"/>
</dbReference>
<dbReference type="Pfam" id="PF02481">
    <property type="entry name" value="DNA_processg_A"/>
    <property type="match status" value="1"/>
</dbReference>
<dbReference type="AlphaFoldDB" id="E7GDM9"/>
<dbReference type="GO" id="GO:0009294">
    <property type="term" value="P:DNA-mediated transformation"/>
    <property type="evidence" value="ECO:0007669"/>
    <property type="project" value="InterPro"/>
</dbReference>
<keyword evidence="4" id="KW-1185">Reference proteome</keyword>
<dbReference type="Proteomes" id="UP000003157">
    <property type="component" value="Unassembled WGS sequence"/>
</dbReference>
<proteinExistence type="inferred from homology"/>
<feature type="domain" description="Smf/DprA SLOG" evidence="2">
    <location>
        <begin position="45"/>
        <end position="250"/>
    </location>
</feature>
<dbReference type="NCBIfam" id="TIGR00732">
    <property type="entry name" value="dprA"/>
    <property type="match status" value="1"/>
</dbReference>
<comment type="similarity">
    <text evidence="1">Belongs to the DprA/Smf family.</text>
</comment>
<dbReference type="RefSeq" id="WP_008789959.1">
    <property type="nucleotide sequence ID" value="NZ_AKCB01000001.1"/>
</dbReference>
<dbReference type="OrthoDB" id="9785707at2"/>
<dbReference type="SUPFAM" id="SSF102405">
    <property type="entry name" value="MCP/YpsA-like"/>
    <property type="match status" value="1"/>
</dbReference>